<dbReference type="GO" id="GO:0046872">
    <property type="term" value="F:metal ion binding"/>
    <property type="evidence" value="ECO:0007669"/>
    <property type="project" value="UniProtKB-KW"/>
</dbReference>
<evidence type="ECO:0000256" key="1">
    <source>
        <dbReference type="ARBA" id="ARBA00022723"/>
    </source>
</evidence>
<reference evidence="4 5" key="1">
    <citation type="submission" date="2018-09" db="EMBL/GenBank/DDBJ databases">
        <title>Paenibacillus aracenensis nov. sp. isolated from a cave in southern Spain.</title>
        <authorList>
            <person name="Jurado V."/>
            <person name="Gutierrez-Patricio S."/>
            <person name="Gonzalez-Pimentel J.L."/>
            <person name="Miller A.Z."/>
            <person name="Laiz L."/>
            <person name="Saiz-Jimenez C."/>
        </authorList>
    </citation>
    <scope>NUCLEOTIDE SEQUENCE [LARGE SCALE GENOMIC DNA]</scope>
    <source>
        <strain evidence="4 5">DSM 22867</strain>
    </source>
</reference>
<dbReference type="Gene3D" id="3.60.21.10">
    <property type="match status" value="1"/>
</dbReference>
<keyword evidence="1" id="KW-0479">Metal-binding</keyword>
<evidence type="ECO:0000259" key="3">
    <source>
        <dbReference type="Pfam" id="PF00149"/>
    </source>
</evidence>
<dbReference type="SUPFAM" id="SSF56300">
    <property type="entry name" value="Metallo-dependent phosphatases"/>
    <property type="match status" value="1"/>
</dbReference>
<dbReference type="InterPro" id="IPR004843">
    <property type="entry name" value="Calcineurin-like_PHP"/>
</dbReference>
<dbReference type="AlphaFoldDB" id="A0A3A1URL2"/>
<dbReference type="Proteomes" id="UP000266482">
    <property type="component" value="Unassembled WGS sequence"/>
</dbReference>
<dbReference type="EMBL" id="QXQA01000018">
    <property type="protein sequence ID" value="RIX49353.1"/>
    <property type="molecule type" value="Genomic_DNA"/>
</dbReference>
<protein>
    <submittedName>
        <fullName evidence="4">Metallophosphoesterase</fullName>
    </submittedName>
</protein>
<comment type="caution">
    <text evidence="4">The sequence shown here is derived from an EMBL/GenBank/DDBJ whole genome shotgun (WGS) entry which is preliminary data.</text>
</comment>
<evidence type="ECO:0000256" key="2">
    <source>
        <dbReference type="ARBA" id="ARBA00022801"/>
    </source>
</evidence>
<accession>A0A3A1URL2</accession>
<keyword evidence="5" id="KW-1185">Reference proteome</keyword>
<dbReference type="GO" id="GO:0008758">
    <property type="term" value="F:UDP-2,3-diacylglucosamine hydrolase activity"/>
    <property type="evidence" value="ECO:0007669"/>
    <property type="project" value="TreeGrafter"/>
</dbReference>
<dbReference type="PANTHER" id="PTHR31302:SF31">
    <property type="entry name" value="PHOSPHODIESTERASE YAEI"/>
    <property type="match status" value="1"/>
</dbReference>
<dbReference type="CDD" id="cd07385">
    <property type="entry name" value="MPP_YkuE_C"/>
    <property type="match status" value="1"/>
</dbReference>
<feature type="domain" description="Calcineurin-like phosphoesterase" evidence="3">
    <location>
        <begin position="50"/>
        <end position="221"/>
    </location>
</feature>
<sequence length="286" mass="31963">MSKTKRWFMIYIPAAILLLILFLYAENNWIGITAHKVSSEKLPAGFGTYRIVQLSDLQSKEFGRDQKPLLRKVQKLKPDLIVVTGDLVDSSHYDEKASLTMMQGALKIAPVYFIRGNHEYAASRYPSLEQKLIEAGVHVLRNEHTSIELGDGFIQLVGVDDPLYNRKRDGDAAKIEAHLGVALEGIEHPGAYTILLSHRPELFQVYADYGMDLSLSGHAHGGQFRIPFVGGVFAPEQGFWPKYSEGRHQLGGSEMIISRGLGNSTFPQRLFNRPEIILIELTETAG</sequence>
<dbReference type="Pfam" id="PF00149">
    <property type="entry name" value="Metallophos"/>
    <property type="match status" value="1"/>
</dbReference>
<dbReference type="GO" id="GO:0016020">
    <property type="term" value="C:membrane"/>
    <property type="evidence" value="ECO:0007669"/>
    <property type="project" value="GOC"/>
</dbReference>
<evidence type="ECO:0000313" key="5">
    <source>
        <dbReference type="Proteomes" id="UP000266482"/>
    </source>
</evidence>
<dbReference type="PANTHER" id="PTHR31302">
    <property type="entry name" value="TRANSMEMBRANE PROTEIN WITH METALLOPHOSPHOESTERASE DOMAIN-RELATED"/>
    <property type="match status" value="1"/>
</dbReference>
<proteinExistence type="predicted"/>
<dbReference type="RefSeq" id="WP_119602395.1">
    <property type="nucleotide sequence ID" value="NZ_QXQA01000018.1"/>
</dbReference>
<dbReference type="GO" id="GO:0009245">
    <property type="term" value="P:lipid A biosynthetic process"/>
    <property type="evidence" value="ECO:0007669"/>
    <property type="project" value="TreeGrafter"/>
</dbReference>
<dbReference type="OrthoDB" id="9780884at2"/>
<name>A0A3A1URL2_9BACL</name>
<organism evidence="4 5">
    <name type="scientific">Paenibacillus nanensis</name>
    <dbReference type="NCBI Taxonomy" id="393251"/>
    <lineage>
        <taxon>Bacteria</taxon>
        <taxon>Bacillati</taxon>
        <taxon>Bacillota</taxon>
        <taxon>Bacilli</taxon>
        <taxon>Bacillales</taxon>
        <taxon>Paenibacillaceae</taxon>
        <taxon>Paenibacillus</taxon>
    </lineage>
</organism>
<evidence type="ECO:0000313" key="4">
    <source>
        <dbReference type="EMBL" id="RIX49353.1"/>
    </source>
</evidence>
<keyword evidence="2" id="KW-0378">Hydrolase</keyword>
<dbReference type="InterPro" id="IPR029052">
    <property type="entry name" value="Metallo-depent_PP-like"/>
</dbReference>
<dbReference type="InterPro" id="IPR051158">
    <property type="entry name" value="Metallophosphoesterase_sf"/>
</dbReference>
<gene>
    <name evidence="4" type="ORF">D3P08_22630</name>
</gene>